<name>A0A4Y3RBS4_9ACTN</name>
<comment type="caution">
    <text evidence="3">The sequence shown here is derived from an EMBL/GenBank/DDBJ whole genome shotgun (WGS) entry which is preliminary data.</text>
</comment>
<accession>A0A4Y3RBS4</accession>
<protein>
    <submittedName>
        <fullName evidence="3">Cyclase</fullName>
    </submittedName>
</protein>
<feature type="domain" description="Coenzyme Q-binding protein COQ10 START" evidence="2">
    <location>
        <begin position="10"/>
        <end position="130"/>
    </location>
</feature>
<reference evidence="3 4" key="1">
    <citation type="submission" date="2019-06" db="EMBL/GenBank/DDBJ databases">
        <title>Whole genome shotgun sequence of Streptomyces gardneri NBRC 12865.</title>
        <authorList>
            <person name="Hosoyama A."/>
            <person name="Uohara A."/>
            <person name="Ohji S."/>
            <person name="Ichikawa N."/>
        </authorList>
    </citation>
    <scope>NUCLEOTIDE SEQUENCE [LARGE SCALE GENOMIC DNA]</scope>
    <source>
        <strain evidence="3 4">NBRC 12865</strain>
    </source>
</reference>
<dbReference type="PANTHER" id="PTHR33824:SF7">
    <property type="entry name" value="POLYKETIDE CYCLASE_DEHYDRASE AND LIPID TRANSPORT SUPERFAMILY PROTEIN"/>
    <property type="match status" value="1"/>
</dbReference>
<organism evidence="3 4">
    <name type="scientific">Streptomyces gardneri</name>
    <dbReference type="NCBI Taxonomy" id="66892"/>
    <lineage>
        <taxon>Bacteria</taxon>
        <taxon>Bacillati</taxon>
        <taxon>Actinomycetota</taxon>
        <taxon>Actinomycetes</taxon>
        <taxon>Kitasatosporales</taxon>
        <taxon>Streptomycetaceae</taxon>
        <taxon>Streptomyces</taxon>
    </lineage>
</organism>
<dbReference type="PANTHER" id="PTHR33824">
    <property type="entry name" value="POLYKETIDE CYCLASE/DEHYDRASE AND LIPID TRANSPORT SUPERFAMILY PROTEIN"/>
    <property type="match status" value="1"/>
</dbReference>
<keyword evidence="4" id="KW-1185">Reference proteome</keyword>
<dbReference type="OrthoDB" id="3695445at2"/>
<dbReference type="Proteomes" id="UP000315226">
    <property type="component" value="Unassembled WGS sequence"/>
</dbReference>
<dbReference type="InterPro" id="IPR023393">
    <property type="entry name" value="START-like_dom_sf"/>
</dbReference>
<feature type="region of interest" description="Disordered" evidence="1">
    <location>
        <begin position="139"/>
        <end position="203"/>
    </location>
</feature>
<sequence>MSMVKQTIDVDVPLRNAYNQWTQFEEFPQFMEGVEDVTQVDDRHCHWQTKVAGVRREFDTEIVDQLPDERISWRTVGGDVQQKGVVTFQSLDESHTRVSLAMDMEPSGMAEKAADALGILDRRVKGDLKRFKGFMEDHEHETGAWRGRIRPSDAAAGAPPTPTDAPVREAPGPMGTPGPGGMPSRGQESWPLPPGEPGDPGLR</sequence>
<gene>
    <name evidence="3" type="ORF">SGA01_08360</name>
</gene>
<dbReference type="SUPFAM" id="SSF55961">
    <property type="entry name" value="Bet v1-like"/>
    <property type="match status" value="1"/>
</dbReference>
<dbReference type="CDD" id="cd07817">
    <property type="entry name" value="SRPBCC_8"/>
    <property type="match status" value="1"/>
</dbReference>
<dbReference type="Pfam" id="PF03364">
    <property type="entry name" value="Polyketide_cyc"/>
    <property type="match status" value="1"/>
</dbReference>
<dbReference type="Gene3D" id="3.30.530.20">
    <property type="match status" value="1"/>
</dbReference>
<evidence type="ECO:0000256" key="1">
    <source>
        <dbReference type="SAM" id="MobiDB-lite"/>
    </source>
</evidence>
<dbReference type="EMBL" id="BJMN01000005">
    <property type="protein sequence ID" value="GEB55231.1"/>
    <property type="molecule type" value="Genomic_DNA"/>
</dbReference>
<evidence type="ECO:0000259" key="2">
    <source>
        <dbReference type="Pfam" id="PF03364"/>
    </source>
</evidence>
<evidence type="ECO:0000313" key="3">
    <source>
        <dbReference type="EMBL" id="GEB55231.1"/>
    </source>
</evidence>
<evidence type="ECO:0000313" key="4">
    <source>
        <dbReference type="Proteomes" id="UP000315226"/>
    </source>
</evidence>
<dbReference type="InterPro" id="IPR047137">
    <property type="entry name" value="ORF3"/>
</dbReference>
<dbReference type="InterPro" id="IPR005031">
    <property type="entry name" value="COQ10_START"/>
</dbReference>
<proteinExistence type="predicted"/>
<dbReference type="AlphaFoldDB" id="A0A4Y3RBS4"/>